<protein>
    <submittedName>
        <fullName evidence="2">Uncharacterized protein</fullName>
    </submittedName>
</protein>
<sequence>MDEGMDDGANTAGMELEIKEIEQEHIRSLESQISQIEDDNLRLQSMVANLKEDRGDLASEEDSRDE</sequence>
<organism evidence="2 3">
    <name type="scientific">Cryomyces antarcticus</name>
    <dbReference type="NCBI Taxonomy" id="329879"/>
    <lineage>
        <taxon>Eukaryota</taxon>
        <taxon>Fungi</taxon>
        <taxon>Dikarya</taxon>
        <taxon>Ascomycota</taxon>
        <taxon>Pezizomycotina</taxon>
        <taxon>Dothideomycetes</taxon>
        <taxon>Dothideomycetes incertae sedis</taxon>
        <taxon>Cryomyces</taxon>
    </lineage>
</organism>
<accession>A0ABR0ISV6</accession>
<dbReference type="EMBL" id="JAVRRA010029338">
    <property type="protein sequence ID" value="KAK5020482.1"/>
    <property type="molecule type" value="Genomic_DNA"/>
</dbReference>
<reference evidence="2 3" key="1">
    <citation type="submission" date="2023-08" db="EMBL/GenBank/DDBJ databases">
        <title>Black Yeasts Isolated from many extreme environments.</title>
        <authorList>
            <person name="Coleine C."/>
            <person name="Stajich J.E."/>
            <person name="Selbmann L."/>
        </authorList>
    </citation>
    <scope>NUCLEOTIDE SEQUENCE [LARGE SCALE GENOMIC DNA]</scope>
    <source>
        <strain evidence="2 3">CCFEE 536</strain>
    </source>
</reference>
<comment type="caution">
    <text evidence="2">The sequence shown here is derived from an EMBL/GenBank/DDBJ whole genome shotgun (WGS) entry which is preliminary data.</text>
</comment>
<name>A0ABR0ISV6_9PEZI</name>
<keyword evidence="1" id="KW-0175">Coiled coil</keyword>
<proteinExistence type="predicted"/>
<keyword evidence="3" id="KW-1185">Reference proteome</keyword>
<gene>
    <name evidence="2" type="ORF">LTR16_012579</name>
</gene>
<feature type="coiled-coil region" evidence="1">
    <location>
        <begin position="19"/>
        <end position="53"/>
    </location>
</feature>
<evidence type="ECO:0000256" key="1">
    <source>
        <dbReference type="SAM" id="Coils"/>
    </source>
</evidence>
<evidence type="ECO:0000313" key="2">
    <source>
        <dbReference type="EMBL" id="KAK5020482.1"/>
    </source>
</evidence>
<feature type="non-terminal residue" evidence="2">
    <location>
        <position position="66"/>
    </location>
</feature>
<evidence type="ECO:0000313" key="3">
    <source>
        <dbReference type="Proteomes" id="UP001357485"/>
    </source>
</evidence>
<dbReference type="Proteomes" id="UP001357485">
    <property type="component" value="Unassembled WGS sequence"/>
</dbReference>